<dbReference type="Pfam" id="PF02107">
    <property type="entry name" value="FlgH"/>
    <property type="match status" value="1"/>
</dbReference>
<keyword evidence="9" id="KW-0282">Flagellum</keyword>
<keyword evidence="4 7" id="KW-0472">Membrane</keyword>
<evidence type="ECO:0000256" key="1">
    <source>
        <dbReference type="ARBA" id="ARBA00002591"/>
    </source>
</evidence>
<comment type="subunit">
    <text evidence="7">The basal body constitutes a major portion of the flagellar organelle and consists of four rings (L,P,S, and M) mounted on a central rod.</text>
</comment>
<comment type="subcellular location">
    <subcellularLocation>
        <location evidence="7">Cell outer membrane</location>
    </subcellularLocation>
    <subcellularLocation>
        <location evidence="7">Bacterial flagellum basal body</location>
    </subcellularLocation>
</comment>
<evidence type="ECO:0000256" key="2">
    <source>
        <dbReference type="ARBA" id="ARBA00006929"/>
    </source>
</evidence>
<comment type="function">
    <text evidence="1 7">Assembles around the rod to form the L-ring and probably protects the motor/basal body from shearing forces during rotation.</text>
</comment>
<organism evidence="9 10">
    <name type="scientific">Robbsia betulipollinis</name>
    <dbReference type="NCBI Taxonomy" id="2981849"/>
    <lineage>
        <taxon>Bacteria</taxon>
        <taxon>Pseudomonadati</taxon>
        <taxon>Pseudomonadota</taxon>
        <taxon>Betaproteobacteria</taxon>
        <taxon>Burkholderiales</taxon>
        <taxon>Burkholderiaceae</taxon>
        <taxon>Robbsia</taxon>
    </lineage>
</organism>
<dbReference type="PANTHER" id="PTHR34933:SF1">
    <property type="entry name" value="FLAGELLAR L-RING PROTEIN"/>
    <property type="match status" value="1"/>
</dbReference>
<gene>
    <name evidence="7" type="primary">flgH</name>
    <name evidence="9" type="ORF">OVY01_21035</name>
</gene>
<dbReference type="PRINTS" id="PR01008">
    <property type="entry name" value="FLGLRINGFLGH"/>
</dbReference>
<keyword evidence="3 8" id="KW-0732">Signal</keyword>
<evidence type="ECO:0000313" key="10">
    <source>
        <dbReference type="Proteomes" id="UP001082899"/>
    </source>
</evidence>
<comment type="caution">
    <text evidence="9">The sequence shown here is derived from an EMBL/GenBank/DDBJ whole genome shotgun (WGS) entry which is preliminary data.</text>
</comment>
<keyword evidence="9" id="KW-0966">Cell projection</keyword>
<dbReference type="Proteomes" id="UP001082899">
    <property type="component" value="Unassembled WGS sequence"/>
</dbReference>
<dbReference type="HAMAP" id="MF_00415">
    <property type="entry name" value="FlgH"/>
    <property type="match status" value="1"/>
</dbReference>
<evidence type="ECO:0000256" key="5">
    <source>
        <dbReference type="ARBA" id="ARBA00023143"/>
    </source>
</evidence>
<dbReference type="InterPro" id="IPR000527">
    <property type="entry name" value="Flag_Lring"/>
</dbReference>
<evidence type="ECO:0000256" key="6">
    <source>
        <dbReference type="ARBA" id="ARBA00023237"/>
    </source>
</evidence>
<keyword evidence="5 7" id="KW-0975">Bacterial flagellum</keyword>
<reference evidence="9" key="1">
    <citation type="submission" date="2022-11" db="EMBL/GenBank/DDBJ databases">
        <title>Robbsia betulipollinis sp. nov., isolated from pollen of birch (Betula pendula).</title>
        <authorList>
            <person name="Shi H."/>
            <person name="Ambika Manirajan B."/>
            <person name="Ratering S."/>
            <person name="Geissler-Plaum R."/>
            <person name="Schnell S."/>
        </authorList>
    </citation>
    <scope>NUCLEOTIDE SEQUENCE</scope>
    <source>
        <strain evidence="9">Bb-Pol-6</strain>
    </source>
</reference>
<feature type="signal peptide" evidence="8">
    <location>
        <begin position="1"/>
        <end position="30"/>
    </location>
</feature>
<keyword evidence="6 7" id="KW-0998">Cell outer membrane</keyword>
<proteinExistence type="inferred from homology"/>
<keyword evidence="10" id="KW-1185">Reference proteome</keyword>
<keyword evidence="9" id="KW-0969">Cilium</keyword>
<evidence type="ECO:0000256" key="8">
    <source>
        <dbReference type="SAM" id="SignalP"/>
    </source>
</evidence>
<evidence type="ECO:0000313" key="9">
    <source>
        <dbReference type="EMBL" id="MCY0389635.1"/>
    </source>
</evidence>
<dbReference type="PANTHER" id="PTHR34933">
    <property type="entry name" value="FLAGELLAR L-RING PROTEIN"/>
    <property type="match status" value="1"/>
</dbReference>
<dbReference type="EMBL" id="JAPMXC010000011">
    <property type="protein sequence ID" value="MCY0389635.1"/>
    <property type="molecule type" value="Genomic_DNA"/>
</dbReference>
<evidence type="ECO:0000256" key="3">
    <source>
        <dbReference type="ARBA" id="ARBA00022729"/>
    </source>
</evidence>
<name>A0ABT3ZSV6_9BURK</name>
<sequence>MRSPIPFPASTRSRLALARAARRLSWTVLAGAGLLAGCSSSKPETIVKVPTYPPLMDPQTAMNQSGGIYQTGTSIAFFETRRARHVGDILTVKLQEALVTANTATTDASRASDISAKAADQTTGTAQRLARLFNVGSADTSFKGKANVTGNDSLTGTLTVSVISTLPSGNLMVAGDKMIATNNVNTKMRFSGIVNPIDIDPTNTVASNRIANARIEETGAGVLSDATSLGWLQRLFLNVLTF</sequence>
<dbReference type="RefSeq" id="WP_267849566.1">
    <property type="nucleotide sequence ID" value="NZ_JAPMXC010000011.1"/>
</dbReference>
<evidence type="ECO:0000256" key="7">
    <source>
        <dbReference type="HAMAP-Rule" id="MF_00415"/>
    </source>
</evidence>
<protein>
    <recommendedName>
        <fullName evidence="7">Flagellar L-ring protein</fullName>
    </recommendedName>
    <alternativeName>
        <fullName evidence="7">Basal body L-ring protein</fullName>
    </alternativeName>
</protein>
<evidence type="ECO:0000256" key="4">
    <source>
        <dbReference type="ARBA" id="ARBA00023136"/>
    </source>
</evidence>
<comment type="similarity">
    <text evidence="2 7">Belongs to the FlgH family.</text>
</comment>
<feature type="chain" id="PRO_5047019343" description="Flagellar L-ring protein" evidence="8">
    <location>
        <begin position="31"/>
        <end position="242"/>
    </location>
</feature>
<accession>A0ABT3ZSV6</accession>